<accession>W7XCI0</accession>
<dbReference type="RefSeq" id="XP_012655979.1">
    <property type="nucleotide sequence ID" value="XM_012800525.1"/>
</dbReference>
<sequence length="269" mass="32293">MKKPLKEIKSQKNHNLNYEYIYKTGNNYCDKIKRTQIQLKRIIKSHQGQILCRKLNQKIQQILGCDHLRGFVNIQNIDTDDNNLNEEQVLQIKQELIKIQYGNSKEFYTVYSQKSPFLYISVYDDNQKIISSIEETVDEYKFLLMEKVQEQISLIHKQVKNQILSKDLSEKLLKLKIQINKQKQQYKNNFIIKENLERFPLKKSKKNNQKLYENFDNNGYKEQNNWSDEEGQEDDYSQNGFSDEYSLDYDNWSYGSCVCKEIPQDFRLY</sequence>
<dbReference type="AlphaFoldDB" id="W7XCI0"/>
<organism evidence="2 3">
    <name type="scientific">Tetrahymena thermophila (strain SB210)</name>
    <dbReference type="NCBI Taxonomy" id="312017"/>
    <lineage>
        <taxon>Eukaryota</taxon>
        <taxon>Sar</taxon>
        <taxon>Alveolata</taxon>
        <taxon>Ciliophora</taxon>
        <taxon>Intramacronucleata</taxon>
        <taxon>Oligohymenophorea</taxon>
        <taxon>Hymenostomatida</taxon>
        <taxon>Tetrahymenina</taxon>
        <taxon>Tetrahymenidae</taxon>
        <taxon>Tetrahymena</taxon>
    </lineage>
</organism>
<reference evidence="3" key="1">
    <citation type="journal article" date="2006" name="PLoS Biol.">
        <title>Macronuclear genome sequence of the ciliate Tetrahymena thermophila, a model eukaryote.</title>
        <authorList>
            <person name="Eisen J.A."/>
            <person name="Coyne R.S."/>
            <person name="Wu M."/>
            <person name="Wu D."/>
            <person name="Thiagarajan M."/>
            <person name="Wortman J.R."/>
            <person name="Badger J.H."/>
            <person name="Ren Q."/>
            <person name="Amedeo P."/>
            <person name="Jones K.M."/>
            <person name="Tallon L.J."/>
            <person name="Delcher A.L."/>
            <person name="Salzberg S.L."/>
            <person name="Silva J.C."/>
            <person name="Haas B.J."/>
            <person name="Majoros W.H."/>
            <person name="Farzad M."/>
            <person name="Carlton J.M."/>
            <person name="Smith R.K. Jr."/>
            <person name="Garg J."/>
            <person name="Pearlman R.E."/>
            <person name="Karrer K.M."/>
            <person name="Sun L."/>
            <person name="Manning G."/>
            <person name="Elde N.C."/>
            <person name="Turkewitz A.P."/>
            <person name="Asai D.J."/>
            <person name="Wilkes D.E."/>
            <person name="Wang Y."/>
            <person name="Cai H."/>
            <person name="Collins K."/>
            <person name="Stewart B.A."/>
            <person name="Lee S.R."/>
            <person name="Wilamowska K."/>
            <person name="Weinberg Z."/>
            <person name="Ruzzo W.L."/>
            <person name="Wloga D."/>
            <person name="Gaertig J."/>
            <person name="Frankel J."/>
            <person name="Tsao C.-C."/>
            <person name="Gorovsky M.A."/>
            <person name="Keeling P.J."/>
            <person name="Waller R.F."/>
            <person name="Patron N.J."/>
            <person name="Cherry J.M."/>
            <person name="Stover N.A."/>
            <person name="Krieger C.J."/>
            <person name="del Toro C."/>
            <person name="Ryder H.F."/>
            <person name="Williamson S.C."/>
            <person name="Barbeau R.A."/>
            <person name="Hamilton E.P."/>
            <person name="Orias E."/>
        </authorList>
    </citation>
    <scope>NUCLEOTIDE SEQUENCE [LARGE SCALE GENOMIC DNA]</scope>
    <source>
        <strain evidence="3">SB210</strain>
    </source>
</reference>
<proteinExistence type="predicted"/>
<gene>
    <name evidence="2" type="ORF">TTHERM_000711821</name>
</gene>
<name>W7XCI0_TETTS</name>
<keyword evidence="3" id="KW-1185">Reference proteome</keyword>
<feature type="compositionally biased region" description="Acidic residues" evidence="1">
    <location>
        <begin position="227"/>
        <end position="236"/>
    </location>
</feature>
<feature type="region of interest" description="Disordered" evidence="1">
    <location>
        <begin position="213"/>
        <end position="237"/>
    </location>
</feature>
<feature type="compositionally biased region" description="Polar residues" evidence="1">
    <location>
        <begin position="213"/>
        <end position="226"/>
    </location>
</feature>
<protein>
    <submittedName>
        <fullName evidence="2">Uncharacterized protein</fullName>
    </submittedName>
</protein>
<dbReference type="GeneID" id="24440327"/>
<evidence type="ECO:0000313" key="2">
    <source>
        <dbReference type="EMBL" id="EWS71476.1"/>
    </source>
</evidence>
<evidence type="ECO:0000313" key="3">
    <source>
        <dbReference type="Proteomes" id="UP000009168"/>
    </source>
</evidence>
<dbReference type="EMBL" id="GG662338">
    <property type="protein sequence ID" value="EWS71476.1"/>
    <property type="molecule type" value="Genomic_DNA"/>
</dbReference>
<dbReference type="KEGG" id="tet:TTHERM_000711821"/>
<evidence type="ECO:0000256" key="1">
    <source>
        <dbReference type="SAM" id="MobiDB-lite"/>
    </source>
</evidence>
<dbReference type="Proteomes" id="UP000009168">
    <property type="component" value="Unassembled WGS sequence"/>
</dbReference>
<dbReference type="InParanoid" id="W7XCI0"/>